<protein>
    <recommendedName>
        <fullName evidence="1">Mitochondrial import inner membrane translocase subunit</fullName>
    </recommendedName>
</protein>
<comment type="domain">
    <text evidence="1">The twin CX3C motif contains 4 conserved Cys residues that form 2 disulfide bonds in the mitochondrial intermembrane space.</text>
</comment>
<dbReference type="InterPro" id="IPR004217">
    <property type="entry name" value="Tim10-like"/>
</dbReference>
<dbReference type="EMBL" id="LJSK01000003">
    <property type="protein sequence ID" value="KPI90643.1"/>
    <property type="molecule type" value="Genomic_DNA"/>
</dbReference>
<keyword evidence="1" id="KW-0496">Mitochondrion</keyword>
<comment type="function">
    <text evidence="1">Mitochondrial intermembrane chaperone that participates in the import and insertion of some multi-pass transmembrane proteins into the mitochondrial inner membrane. Also required for the transfer of beta-barrel precursors from the TOM complex to the sorting and assembly machinery (SAM complex) of the outer membrane. Acts as a chaperone-like protein that protects the hydrophobic precursors from aggregation and guide them through the mitochondrial intermembrane space.</text>
</comment>
<keyword evidence="1" id="KW-0811">Translocation</keyword>
<dbReference type="GO" id="GO:0015031">
    <property type="term" value="P:protein transport"/>
    <property type="evidence" value="ECO:0007669"/>
    <property type="project" value="UniProtKB-KW"/>
</dbReference>
<reference evidence="3 4" key="1">
    <citation type="journal article" date="2015" name="PLoS Pathog.">
        <title>Leptomonas seymouri: Adaptations to the Dixenous Life Cycle Analyzed by Genome Sequencing, Transcriptome Profiling and Co-infection with Leishmania donovani.</title>
        <authorList>
            <person name="Kraeva N."/>
            <person name="Butenko A."/>
            <person name="Hlavacova J."/>
            <person name="Kostygov A."/>
            <person name="Myskova J."/>
            <person name="Grybchuk D."/>
            <person name="Lestinova T."/>
            <person name="Votypka J."/>
            <person name="Volf P."/>
            <person name="Opperdoes F."/>
            <person name="Flegontov P."/>
            <person name="Lukes J."/>
            <person name="Yurchenko V."/>
        </authorList>
    </citation>
    <scope>NUCLEOTIDE SEQUENCE [LARGE SCALE GENOMIC DNA]</scope>
    <source>
        <strain evidence="3 4">ATCC 30220</strain>
    </source>
</reference>
<dbReference type="VEuPathDB" id="TriTrypDB:Lsey_0003_0360"/>
<evidence type="ECO:0000313" key="4">
    <source>
        <dbReference type="Proteomes" id="UP000038009"/>
    </source>
</evidence>
<keyword evidence="1" id="KW-0472">Membrane</keyword>
<keyword evidence="1" id="KW-0143">Chaperone</keyword>
<dbReference type="InterPro" id="IPR035427">
    <property type="entry name" value="Tim10-like_dom_sf"/>
</dbReference>
<keyword evidence="1" id="KW-1015">Disulfide bond</keyword>
<feature type="domain" description="Tim10-like" evidence="2">
    <location>
        <begin position="6"/>
        <end position="75"/>
    </location>
</feature>
<comment type="similarity">
    <text evidence="1">Belongs to the small Tim family.</text>
</comment>
<dbReference type="SUPFAM" id="SSF144122">
    <property type="entry name" value="Tim10-like"/>
    <property type="match status" value="1"/>
</dbReference>
<organism evidence="3 4">
    <name type="scientific">Leptomonas seymouri</name>
    <dbReference type="NCBI Taxonomy" id="5684"/>
    <lineage>
        <taxon>Eukaryota</taxon>
        <taxon>Discoba</taxon>
        <taxon>Euglenozoa</taxon>
        <taxon>Kinetoplastea</taxon>
        <taxon>Metakinetoplastina</taxon>
        <taxon>Trypanosomatida</taxon>
        <taxon>Trypanosomatidae</taxon>
        <taxon>Leishmaniinae</taxon>
        <taxon>Leptomonas</taxon>
    </lineage>
</organism>
<name>A0A0N1ICB2_LEPSE</name>
<comment type="caution">
    <text evidence="3">The sequence shown here is derived from an EMBL/GenBank/DDBJ whole genome shotgun (WGS) entry which is preliminary data.</text>
</comment>
<comment type="subunit">
    <text evidence="1">Heterohexamer.</text>
</comment>
<dbReference type="Proteomes" id="UP000038009">
    <property type="component" value="Unassembled WGS sequence"/>
</dbReference>
<evidence type="ECO:0000256" key="1">
    <source>
        <dbReference type="RuleBase" id="RU367043"/>
    </source>
</evidence>
<proteinExistence type="inferred from homology"/>
<comment type="subcellular location">
    <subcellularLocation>
        <location evidence="1">Mitochondrion inner membrane</location>
        <topology evidence="1">Peripheral membrane protein</topology>
        <orientation evidence="1">Intermembrane side</orientation>
    </subcellularLocation>
</comment>
<dbReference type="GO" id="GO:0005743">
    <property type="term" value="C:mitochondrial inner membrane"/>
    <property type="evidence" value="ECO:0007669"/>
    <property type="project" value="UniProtKB-SubCell"/>
</dbReference>
<keyword evidence="1" id="KW-0813">Transport</keyword>
<gene>
    <name evidence="3" type="ORF">ABL78_0239</name>
</gene>
<dbReference type="OMA" id="WDICYDR"/>
<dbReference type="OrthoDB" id="269755at2759"/>
<sequence length="96" mass="11028">MQAQMALQQSVEQYSMLDLANTVLEQCWDICYNRNLTREELALGDTPDSKLQKMEACSRKCVARHFEVMKLMMESREIRAKEELQGLAPGTLSQQS</sequence>
<evidence type="ECO:0000259" key="2">
    <source>
        <dbReference type="Pfam" id="PF02953"/>
    </source>
</evidence>
<keyword evidence="1" id="KW-0999">Mitochondrion inner membrane</keyword>
<keyword evidence="4" id="KW-1185">Reference proteome</keyword>
<accession>A0A0N1ICB2</accession>
<keyword evidence="1" id="KW-0653">Protein transport</keyword>
<dbReference type="Pfam" id="PF02953">
    <property type="entry name" value="zf-Tim10_DDP"/>
    <property type="match status" value="1"/>
</dbReference>
<dbReference type="Gene3D" id="1.10.287.810">
    <property type="entry name" value="Mitochondrial import inner membrane translocase subunit tim13 like domains"/>
    <property type="match status" value="1"/>
</dbReference>
<evidence type="ECO:0000313" key="3">
    <source>
        <dbReference type="EMBL" id="KPI90643.1"/>
    </source>
</evidence>
<dbReference type="AlphaFoldDB" id="A0A0N1ICB2"/>